<evidence type="ECO:0000256" key="2">
    <source>
        <dbReference type="SAM" id="Phobius"/>
    </source>
</evidence>
<comment type="caution">
    <text evidence="3">The sequence shown here is derived from an EMBL/GenBank/DDBJ whole genome shotgun (WGS) entry which is preliminary data.</text>
</comment>
<feature type="region of interest" description="Disordered" evidence="1">
    <location>
        <begin position="348"/>
        <end position="376"/>
    </location>
</feature>
<keyword evidence="2" id="KW-1133">Transmembrane helix</keyword>
<keyword evidence="2" id="KW-0812">Transmembrane</keyword>
<gene>
    <name evidence="3" type="ORF">AK812_SmicGene4911</name>
</gene>
<feature type="transmembrane region" description="Helical" evidence="2">
    <location>
        <begin position="75"/>
        <end position="95"/>
    </location>
</feature>
<accession>A0A1Q9EV09</accession>
<proteinExistence type="predicted"/>
<feature type="transmembrane region" description="Helical" evidence="2">
    <location>
        <begin position="506"/>
        <end position="527"/>
    </location>
</feature>
<feature type="transmembrane region" description="Helical" evidence="2">
    <location>
        <begin position="562"/>
        <end position="583"/>
    </location>
</feature>
<dbReference type="EMBL" id="LSRX01000061">
    <property type="protein sequence ID" value="OLQ11276.1"/>
    <property type="molecule type" value="Genomic_DNA"/>
</dbReference>
<reference evidence="3 4" key="1">
    <citation type="submission" date="2016-02" db="EMBL/GenBank/DDBJ databases">
        <title>Genome analysis of coral dinoflagellate symbionts highlights evolutionary adaptations to a symbiotic lifestyle.</title>
        <authorList>
            <person name="Aranda M."/>
            <person name="Li Y."/>
            <person name="Liew Y.J."/>
            <person name="Baumgarten S."/>
            <person name="Simakov O."/>
            <person name="Wilson M."/>
            <person name="Piel J."/>
            <person name="Ashoor H."/>
            <person name="Bougouffa S."/>
            <person name="Bajic V.B."/>
            <person name="Ryu T."/>
            <person name="Ravasi T."/>
            <person name="Bayer T."/>
            <person name="Micklem G."/>
            <person name="Kim H."/>
            <person name="Bhak J."/>
            <person name="Lajeunesse T.C."/>
            <person name="Voolstra C.R."/>
        </authorList>
    </citation>
    <scope>NUCLEOTIDE SEQUENCE [LARGE SCALE GENOMIC DNA]</scope>
    <source>
        <strain evidence="3 4">CCMP2467</strain>
    </source>
</reference>
<dbReference type="AlphaFoldDB" id="A0A1Q9EV09"/>
<keyword evidence="2" id="KW-0472">Membrane</keyword>
<evidence type="ECO:0000313" key="3">
    <source>
        <dbReference type="EMBL" id="OLQ11276.1"/>
    </source>
</evidence>
<protein>
    <submittedName>
        <fullName evidence="3">Uncharacterized protein</fullName>
    </submittedName>
</protein>
<sequence>MERILTCIYNIPICGGFCAPTQSPEKGILRHFSNEYTLPLAGVFMKLRGCLETNACCRHCGATGIAFGRAHRRGLMVTSFWISFIAWLLNIYAVLALSHNAKVLKATAWATGTFGYGGPYLGAKSWVGLGGRVDEVDCGMSEYTDGCNKWFRENAELMKEVSPGLYQRVVAFGNTKSCAGNIVYHNAKLADLVAAATNETVYADTEMCEGCEKSAGNTVSFAIMGIITQIPQMTTDLQRSTRFGDVNCQATMGAITSCWGTFSGLTSLTSFSYSCWRKFPRLVRDKVGDIEYKWSMGPGFACMLIATVLKLWDALAHAMVPTPLARQTKPPKGVELFEYMSMAEKPQSEGLVSPGDFPSPDAKKGQPVASPGPPGGISFVAADGRRALSPARHATLPEKRRTRGDRVEIAFASASSGKRVDMNRAASPAIRGTSAGFSWTPVSISPRMPAFVAAASVRTASPTRVIQAPPMGGFLCLLDAPPARAILAPWVICTICTPPEPLAVRIMARAVAVAMALMTIFSVLAFVPTPEPQARQALRSRPARAAAPASKLRKLRELPSPALGLLFSCAFCALLLGAAQAGASSSSRAGPAQDFVTDPPAPRAVLQEKRMTKVRLSQAPSRMAIAEKVRRQELEYMKSTYVPGGPKPVRIVAM</sequence>
<keyword evidence="4" id="KW-1185">Reference proteome</keyword>
<dbReference type="Proteomes" id="UP000186817">
    <property type="component" value="Unassembled WGS sequence"/>
</dbReference>
<evidence type="ECO:0000256" key="1">
    <source>
        <dbReference type="SAM" id="MobiDB-lite"/>
    </source>
</evidence>
<name>A0A1Q9EV09_SYMMI</name>
<evidence type="ECO:0000313" key="4">
    <source>
        <dbReference type="Proteomes" id="UP000186817"/>
    </source>
</evidence>
<organism evidence="3 4">
    <name type="scientific">Symbiodinium microadriaticum</name>
    <name type="common">Dinoflagellate</name>
    <name type="synonym">Zooxanthella microadriatica</name>
    <dbReference type="NCBI Taxonomy" id="2951"/>
    <lineage>
        <taxon>Eukaryota</taxon>
        <taxon>Sar</taxon>
        <taxon>Alveolata</taxon>
        <taxon>Dinophyceae</taxon>
        <taxon>Suessiales</taxon>
        <taxon>Symbiodiniaceae</taxon>
        <taxon>Symbiodinium</taxon>
    </lineage>
</organism>
<dbReference type="OrthoDB" id="436977at2759"/>